<keyword evidence="9 13" id="KW-0418">Kinase</keyword>
<accession>A0A2N7QG34</accession>
<evidence type="ECO:0000256" key="10">
    <source>
        <dbReference type="ARBA" id="ARBA00022840"/>
    </source>
</evidence>
<dbReference type="GO" id="GO:0005524">
    <property type="term" value="F:ATP binding"/>
    <property type="evidence" value="ECO:0007669"/>
    <property type="project" value="UniProtKB-KW"/>
</dbReference>
<dbReference type="Pfam" id="PF02606">
    <property type="entry name" value="LpxK"/>
    <property type="match status" value="1"/>
</dbReference>
<reference evidence="13 14" key="1">
    <citation type="submission" date="2018-01" db="EMBL/GenBank/DDBJ databases">
        <title>Metagenomic assembled genomes from two thermal pools in the Uzon Caldera, Kamchatka, Russia.</title>
        <authorList>
            <person name="Wilkins L."/>
            <person name="Ettinger C."/>
        </authorList>
    </citation>
    <scope>NUCLEOTIDE SEQUENCE [LARGE SCALE GENOMIC DNA]</scope>
    <source>
        <strain evidence="13">ARK-04</strain>
    </source>
</reference>
<evidence type="ECO:0000256" key="11">
    <source>
        <dbReference type="ARBA" id="ARBA00023098"/>
    </source>
</evidence>
<dbReference type="GO" id="GO:0005886">
    <property type="term" value="C:plasma membrane"/>
    <property type="evidence" value="ECO:0007669"/>
    <property type="project" value="TreeGrafter"/>
</dbReference>
<dbReference type="EC" id="2.7.1.130" evidence="3"/>
<proteinExistence type="predicted"/>
<keyword evidence="10" id="KW-0067">ATP-binding</keyword>
<keyword evidence="7" id="KW-0808">Transferase</keyword>
<feature type="non-terminal residue" evidence="13">
    <location>
        <position position="61"/>
    </location>
</feature>
<dbReference type="GO" id="GO:0009029">
    <property type="term" value="F:lipid-A 4'-kinase activity"/>
    <property type="evidence" value="ECO:0007669"/>
    <property type="project" value="UniProtKB-EC"/>
</dbReference>
<keyword evidence="11" id="KW-0443">Lipid metabolism</keyword>
<dbReference type="EMBL" id="PNJD01000085">
    <property type="protein sequence ID" value="PMP97961.1"/>
    <property type="molecule type" value="Genomic_DNA"/>
</dbReference>
<evidence type="ECO:0000256" key="3">
    <source>
        <dbReference type="ARBA" id="ARBA00012071"/>
    </source>
</evidence>
<keyword evidence="6" id="KW-0441">Lipid A biosynthesis</keyword>
<dbReference type="InterPro" id="IPR003758">
    <property type="entry name" value="LpxK"/>
</dbReference>
<evidence type="ECO:0000256" key="12">
    <source>
        <dbReference type="ARBA" id="ARBA00029757"/>
    </source>
</evidence>
<dbReference type="AlphaFoldDB" id="A0A2N7QG34"/>
<name>A0A2N7QG34_9BACT</name>
<keyword evidence="5" id="KW-0444">Lipid biosynthesis</keyword>
<gene>
    <name evidence="13" type="ORF">C0169_01370</name>
</gene>
<evidence type="ECO:0000256" key="1">
    <source>
        <dbReference type="ARBA" id="ARBA00002274"/>
    </source>
</evidence>
<protein>
    <recommendedName>
        <fullName evidence="4">Tetraacyldisaccharide 4'-kinase</fullName>
        <ecNumber evidence="3">2.7.1.130</ecNumber>
    </recommendedName>
    <alternativeName>
        <fullName evidence="12">Lipid A 4'-kinase</fullName>
    </alternativeName>
</protein>
<evidence type="ECO:0000256" key="9">
    <source>
        <dbReference type="ARBA" id="ARBA00022777"/>
    </source>
</evidence>
<sequence>MSKLLDYINPYFYVIQARNILYEKGIIKNFKISVPVISVGNLSLGGSGKTSLVRYLCENLS</sequence>
<comment type="pathway">
    <text evidence="2">Glycolipid biosynthesis; lipid IV(A) biosynthesis; lipid IV(A) from (3R)-3-hydroxytetradecanoyl-[acyl-carrier-protein] and UDP-N-acetyl-alpha-D-glucosamine: step 6/6.</text>
</comment>
<dbReference type="PANTHER" id="PTHR42724:SF1">
    <property type="entry name" value="TETRAACYLDISACCHARIDE 4'-KINASE, MITOCHONDRIAL-RELATED"/>
    <property type="match status" value="1"/>
</dbReference>
<keyword evidence="8" id="KW-0547">Nucleotide-binding</keyword>
<evidence type="ECO:0000256" key="4">
    <source>
        <dbReference type="ARBA" id="ARBA00016436"/>
    </source>
</evidence>
<comment type="caution">
    <text evidence="13">The sequence shown here is derived from an EMBL/GenBank/DDBJ whole genome shotgun (WGS) entry which is preliminary data.</text>
</comment>
<dbReference type="UniPathway" id="UPA00359">
    <property type="reaction ID" value="UER00482"/>
</dbReference>
<organism evidence="13 14">
    <name type="scientific">Thermodesulfobacterium geofontis</name>
    <dbReference type="NCBI Taxonomy" id="1295609"/>
    <lineage>
        <taxon>Bacteria</taxon>
        <taxon>Pseudomonadati</taxon>
        <taxon>Thermodesulfobacteriota</taxon>
        <taxon>Thermodesulfobacteria</taxon>
        <taxon>Thermodesulfobacteriales</taxon>
        <taxon>Thermodesulfobacteriaceae</taxon>
        <taxon>Thermodesulfobacterium</taxon>
    </lineage>
</organism>
<evidence type="ECO:0000256" key="7">
    <source>
        <dbReference type="ARBA" id="ARBA00022679"/>
    </source>
</evidence>
<evidence type="ECO:0000256" key="8">
    <source>
        <dbReference type="ARBA" id="ARBA00022741"/>
    </source>
</evidence>
<dbReference type="GO" id="GO:0009245">
    <property type="term" value="P:lipid A biosynthetic process"/>
    <property type="evidence" value="ECO:0007669"/>
    <property type="project" value="UniProtKB-KW"/>
</dbReference>
<evidence type="ECO:0000313" key="13">
    <source>
        <dbReference type="EMBL" id="PMP97961.1"/>
    </source>
</evidence>
<dbReference type="Proteomes" id="UP000235619">
    <property type="component" value="Unassembled WGS sequence"/>
</dbReference>
<comment type="function">
    <text evidence="1">Transfers the gamma-phosphate of ATP to the 4'-position of a tetraacyldisaccharide 1-phosphate intermediate (termed DS-1-P) to form tetraacyldisaccharide 1,4'-bis-phosphate (lipid IVA).</text>
</comment>
<evidence type="ECO:0000313" key="14">
    <source>
        <dbReference type="Proteomes" id="UP000235619"/>
    </source>
</evidence>
<evidence type="ECO:0000256" key="2">
    <source>
        <dbReference type="ARBA" id="ARBA00004870"/>
    </source>
</evidence>
<dbReference type="GO" id="GO:0009244">
    <property type="term" value="P:lipopolysaccharide core region biosynthetic process"/>
    <property type="evidence" value="ECO:0007669"/>
    <property type="project" value="TreeGrafter"/>
</dbReference>
<dbReference type="PANTHER" id="PTHR42724">
    <property type="entry name" value="TETRAACYLDISACCHARIDE 4'-KINASE"/>
    <property type="match status" value="1"/>
</dbReference>
<evidence type="ECO:0000256" key="6">
    <source>
        <dbReference type="ARBA" id="ARBA00022556"/>
    </source>
</evidence>
<evidence type="ECO:0000256" key="5">
    <source>
        <dbReference type="ARBA" id="ARBA00022516"/>
    </source>
</evidence>